<evidence type="ECO:0000313" key="2">
    <source>
        <dbReference type="Proteomes" id="UP000183769"/>
    </source>
</evidence>
<dbReference type="EMBL" id="FOXI01000006">
    <property type="protein sequence ID" value="SFP71582.1"/>
    <property type="molecule type" value="Genomic_DNA"/>
</dbReference>
<evidence type="ECO:0008006" key="3">
    <source>
        <dbReference type="Google" id="ProtNLM"/>
    </source>
</evidence>
<dbReference type="Proteomes" id="UP000183769">
    <property type="component" value="Unassembled WGS sequence"/>
</dbReference>
<dbReference type="AlphaFoldDB" id="A0A1I5SLJ6"/>
<evidence type="ECO:0000313" key="1">
    <source>
        <dbReference type="EMBL" id="SFP71582.1"/>
    </source>
</evidence>
<name>A0A1I5SLJ6_9EURY</name>
<keyword evidence="2" id="KW-1185">Reference proteome</keyword>
<protein>
    <recommendedName>
        <fullName evidence="3">MYM-type domain-containing protein</fullName>
    </recommendedName>
</protein>
<sequence>MDCVYCGSAVEEHDPVYVAEGAIDADPVPFCNYACLTTYVEEQGLTDDACCHWSPDGERAD</sequence>
<dbReference type="RefSeq" id="WP_074878280.1">
    <property type="nucleotide sequence ID" value="NZ_FOXI01000006.1"/>
</dbReference>
<organism evidence="1 2">
    <name type="scientific">Halolamina pelagica</name>
    <dbReference type="NCBI Taxonomy" id="699431"/>
    <lineage>
        <taxon>Archaea</taxon>
        <taxon>Methanobacteriati</taxon>
        <taxon>Methanobacteriota</taxon>
        <taxon>Stenosarchaea group</taxon>
        <taxon>Halobacteria</taxon>
        <taxon>Halobacteriales</taxon>
        <taxon>Haloferacaceae</taxon>
    </lineage>
</organism>
<reference evidence="2" key="1">
    <citation type="submission" date="2016-10" db="EMBL/GenBank/DDBJ databases">
        <authorList>
            <person name="Varghese N."/>
            <person name="Submissions S."/>
        </authorList>
    </citation>
    <scope>NUCLEOTIDE SEQUENCE [LARGE SCALE GENOMIC DNA]</scope>
    <source>
        <strain evidence="2">CGMCC 1.10329</strain>
    </source>
</reference>
<gene>
    <name evidence="1" type="ORF">SAMN05216277_106179</name>
</gene>
<dbReference type="OrthoDB" id="200851at2157"/>
<accession>A0A1I5SLJ6</accession>
<proteinExistence type="predicted"/>